<accession>A0A167W4P0</accession>
<evidence type="ECO:0000313" key="2">
    <source>
        <dbReference type="EMBL" id="OAA63335.1"/>
    </source>
</evidence>
<dbReference type="PANTHER" id="PTHR21310">
    <property type="entry name" value="AMINOGLYCOSIDE PHOSPHOTRANSFERASE-RELATED-RELATED"/>
    <property type="match status" value="1"/>
</dbReference>
<dbReference type="Pfam" id="PF01636">
    <property type="entry name" value="APH"/>
    <property type="match status" value="1"/>
</dbReference>
<comment type="caution">
    <text evidence="2">The sequence shown here is derived from an EMBL/GenBank/DDBJ whole genome shotgun (WGS) entry which is preliminary data.</text>
</comment>
<dbReference type="EMBL" id="AZHD01000005">
    <property type="protein sequence ID" value="OAA63335.1"/>
    <property type="molecule type" value="Genomic_DNA"/>
</dbReference>
<dbReference type="SUPFAM" id="SSF56112">
    <property type="entry name" value="Protein kinase-like (PK-like)"/>
    <property type="match status" value="1"/>
</dbReference>
<dbReference type="OrthoDB" id="4866301at2759"/>
<reference evidence="2 3" key="1">
    <citation type="journal article" date="2016" name="Genome Biol. Evol.">
        <title>Divergent and convergent evolution of fungal pathogenicity.</title>
        <authorList>
            <person name="Shang Y."/>
            <person name="Xiao G."/>
            <person name="Zheng P."/>
            <person name="Cen K."/>
            <person name="Zhan S."/>
            <person name="Wang C."/>
        </authorList>
    </citation>
    <scope>NUCLEOTIDE SEQUENCE [LARGE SCALE GENOMIC DNA]</scope>
    <source>
        <strain evidence="2 3">RCEF 264</strain>
    </source>
</reference>
<feature type="domain" description="Aminoglycoside phosphotransferase" evidence="1">
    <location>
        <begin position="109"/>
        <end position="341"/>
    </location>
</feature>
<keyword evidence="3" id="KW-1185">Reference proteome</keyword>
<keyword evidence="2" id="KW-0808">Transferase</keyword>
<dbReference type="InterPro" id="IPR002575">
    <property type="entry name" value="Aminoglycoside_PTrfase"/>
</dbReference>
<proteinExistence type="predicted"/>
<organism evidence="2 3">
    <name type="scientific">Niveomyces insectorum RCEF 264</name>
    <dbReference type="NCBI Taxonomy" id="1081102"/>
    <lineage>
        <taxon>Eukaryota</taxon>
        <taxon>Fungi</taxon>
        <taxon>Dikarya</taxon>
        <taxon>Ascomycota</taxon>
        <taxon>Pezizomycotina</taxon>
        <taxon>Sordariomycetes</taxon>
        <taxon>Hypocreomycetidae</taxon>
        <taxon>Hypocreales</taxon>
        <taxon>Cordycipitaceae</taxon>
        <taxon>Niveomyces</taxon>
    </lineage>
</organism>
<dbReference type="GO" id="GO:0016740">
    <property type="term" value="F:transferase activity"/>
    <property type="evidence" value="ECO:0007669"/>
    <property type="project" value="UniProtKB-KW"/>
</dbReference>
<gene>
    <name evidence="2" type="ORF">SPI_03498</name>
</gene>
<dbReference type="InterPro" id="IPR011009">
    <property type="entry name" value="Kinase-like_dom_sf"/>
</dbReference>
<dbReference type="Gene3D" id="3.90.1200.10">
    <property type="match status" value="1"/>
</dbReference>
<evidence type="ECO:0000313" key="3">
    <source>
        <dbReference type="Proteomes" id="UP000076874"/>
    </source>
</evidence>
<evidence type="ECO:0000259" key="1">
    <source>
        <dbReference type="Pfam" id="PF01636"/>
    </source>
</evidence>
<name>A0A167W4P0_9HYPO</name>
<sequence>MTSAADAATEPGEESRHLRTVKAEIAVLESRWPLPSGSVVYFAADYFYENVLIKRTTHRDERGLDLYGKPIVPEYLADRLRNEAAARQFSRRRQQPNVAPDIACSVNVEQFTSGCHHLVLELAFSDNVYWIVRIPHQALDDGGRISMLSEMATLKLVREHTTVPVPQVFGFEMSADQPFGYPYVFMEYLGGRALPNGVAESVPRQHHAKVAGQLANVFAELQNVTFSRIGRLWCGEHVDQPPEIISMAWHASPGPLETSFEYFYAQRQSDNRTIMAMHPNDPDWQTACWVLKTSLAHVIVEDRIRGPFPLCHLDLHFGNMLFDSEFNLTGIIDWSSAQAAPLEQLSVCPEFVTFPGRSEDENRPIVELKKLVVESLRAMEKNQQRRRPPWDDPERSVKENKALTPLSTYMASKSAEITHRHYMASPRGSLWAGKTVAKLVYGKTVTWEQLREVYGTTPLL</sequence>
<dbReference type="AlphaFoldDB" id="A0A167W4P0"/>
<dbReference type="InterPro" id="IPR051678">
    <property type="entry name" value="AGP_Transferase"/>
</dbReference>
<protein>
    <submittedName>
        <fullName evidence="2">Aminoglycoside phosphotransferase</fullName>
    </submittedName>
</protein>
<dbReference type="Proteomes" id="UP000076874">
    <property type="component" value="Unassembled WGS sequence"/>
</dbReference>
<dbReference type="PANTHER" id="PTHR21310:SF15">
    <property type="entry name" value="AMINOGLYCOSIDE PHOSPHOTRANSFERASE DOMAIN-CONTAINING PROTEIN"/>
    <property type="match status" value="1"/>
</dbReference>
<dbReference type="STRING" id="1081102.A0A167W4P0"/>